<evidence type="ECO:0000256" key="1">
    <source>
        <dbReference type="ARBA" id="ARBA00010142"/>
    </source>
</evidence>
<keyword evidence="5" id="KW-1185">Reference proteome</keyword>
<dbReference type="Gene3D" id="3.40.50.300">
    <property type="entry name" value="P-loop containing nucleotide triphosphate hydrolases"/>
    <property type="match status" value="1"/>
</dbReference>
<keyword evidence="3" id="KW-0342">GTP-binding</keyword>
<dbReference type="SMART" id="SM00174">
    <property type="entry name" value="RHO"/>
    <property type="match status" value="1"/>
</dbReference>
<dbReference type="CDD" id="cd00157">
    <property type="entry name" value="Rho"/>
    <property type="match status" value="1"/>
</dbReference>
<dbReference type="PROSITE" id="PS51419">
    <property type="entry name" value="RAB"/>
    <property type="match status" value="1"/>
</dbReference>
<gene>
    <name evidence="4" type="ORF">NDU88_005491</name>
</gene>
<dbReference type="PROSITE" id="PS51421">
    <property type="entry name" value="RAS"/>
    <property type="match status" value="1"/>
</dbReference>
<dbReference type="InterPro" id="IPR001806">
    <property type="entry name" value="Small_GTPase"/>
</dbReference>
<evidence type="ECO:0000256" key="2">
    <source>
        <dbReference type="ARBA" id="ARBA00022741"/>
    </source>
</evidence>
<sequence>MQSPIKCAAVGDGGVGKGSLFFTFRCKQFPDVYFPAAWRGAHYAEVDLDGKTVELNLEETNGQEDYDRLRPLIYPYMDVLLICFALDCPTSFENVSAKWCPEVRNHCPEVPILLIGTKLDLRDCSETIEGLKEDDLSPITYAQGQALAQQIGAVKYVECSAKTQQNLQEIFEEVVRAAWKRRHKMLKKNHNCSLL</sequence>
<dbReference type="EMBL" id="JANPWB010000007">
    <property type="protein sequence ID" value="KAJ1173665.1"/>
    <property type="molecule type" value="Genomic_DNA"/>
</dbReference>
<dbReference type="AlphaFoldDB" id="A0AAV7TAL0"/>
<dbReference type="InterPro" id="IPR005225">
    <property type="entry name" value="Small_GTP-bd"/>
</dbReference>
<dbReference type="SMART" id="SM00173">
    <property type="entry name" value="RAS"/>
    <property type="match status" value="1"/>
</dbReference>
<name>A0AAV7TAL0_PLEWA</name>
<dbReference type="PANTHER" id="PTHR24072">
    <property type="entry name" value="RHO FAMILY GTPASE"/>
    <property type="match status" value="1"/>
</dbReference>
<dbReference type="InterPro" id="IPR003578">
    <property type="entry name" value="Small_GTPase_Rho"/>
</dbReference>
<keyword evidence="2" id="KW-0547">Nucleotide-binding</keyword>
<reference evidence="4" key="1">
    <citation type="journal article" date="2022" name="bioRxiv">
        <title>Sequencing and chromosome-scale assembly of the giantPleurodeles waltlgenome.</title>
        <authorList>
            <person name="Brown T."/>
            <person name="Elewa A."/>
            <person name="Iarovenko S."/>
            <person name="Subramanian E."/>
            <person name="Araus A.J."/>
            <person name="Petzold A."/>
            <person name="Susuki M."/>
            <person name="Suzuki K.-i.T."/>
            <person name="Hayashi T."/>
            <person name="Toyoda A."/>
            <person name="Oliveira C."/>
            <person name="Osipova E."/>
            <person name="Leigh N.D."/>
            <person name="Simon A."/>
            <person name="Yun M.H."/>
        </authorList>
    </citation>
    <scope>NUCLEOTIDE SEQUENCE</scope>
    <source>
        <strain evidence="4">20211129_DDA</strain>
        <tissue evidence="4">Liver</tissue>
    </source>
</reference>
<comment type="caution">
    <text evidence="4">The sequence shown here is derived from an EMBL/GenBank/DDBJ whole genome shotgun (WGS) entry which is preliminary data.</text>
</comment>
<evidence type="ECO:0000313" key="4">
    <source>
        <dbReference type="EMBL" id="KAJ1173665.1"/>
    </source>
</evidence>
<dbReference type="PROSITE" id="PS51420">
    <property type="entry name" value="RHO"/>
    <property type="match status" value="1"/>
</dbReference>
<proteinExistence type="inferred from homology"/>
<accession>A0AAV7TAL0</accession>
<evidence type="ECO:0000313" key="5">
    <source>
        <dbReference type="Proteomes" id="UP001066276"/>
    </source>
</evidence>
<comment type="similarity">
    <text evidence="1">Belongs to the small GTPase superfamily. Rho family.</text>
</comment>
<dbReference type="Proteomes" id="UP001066276">
    <property type="component" value="Chromosome 4_1"/>
</dbReference>
<protein>
    <submittedName>
        <fullName evidence="4">Uncharacterized protein</fullName>
    </submittedName>
</protein>
<dbReference type="GO" id="GO:0005525">
    <property type="term" value="F:GTP binding"/>
    <property type="evidence" value="ECO:0007669"/>
    <property type="project" value="UniProtKB-KW"/>
</dbReference>
<dbReference type="GO" id="GO:0003924">
    <property type="term" value="F:GTPase activity"/>
    <property type="evidence" value="ECO:0007669"/>
    <property type="project" value="InterPro"/>
</dbReference>
<dbReference type="InterPro" id="IPR027417">
    <property type="entry name" value="P-loop_NTPase"/>
</dbReference>
<dbReference type="GO" id="GO:0007264">
    <property type="term" value="P:small GTPase-mediated signal transduction"/>
    <property type="evidence" value="ECO:0007669"/>
    <property type="project" value="InterPro"/>
</dbReference>
<organism evidence="4 5">
    <name type="scientific">Pleurodeles waltl</name>
    <name type="common">Iberian ribbed newt</name>
    <dbReference type="NCBI Taxonomy" id="8319"/>
    <lineage>
        <taxon>Eukaryota</taxon>
        <taxon>Metazoa</taxon>
        <taxon>Chordata</taxon>
        <taxon>Craniata</taxon>
        <taxon>Vertebrata</taxon>
        <taxon>Euteleostomi</taxon>
        <taxon>Amphibia</taxon>
        <taxon>Batrachia</taxon>
        <taxon>Caudata</taxon>
        <taxon>Salamandroidea</taxon>
        <taxon>Salamandridae</taxon>
        <taxon>Pleurodelinae</taxon>
        <taxon>Pleurodeles</taxon>
    </lineage>
</organism>
<dbReference type="SUPFAM" id="SSF52540">
    <property type="entry name" value="P-loop containing nucleoside triphosphate hydrolases"/>
    <property type="match status" value="1"/>
</dbReference>
<dbReference type="NCBIfam" id="TIGR00231">
    <property type="entry name" value="small_GTP"/>
    <property type="match status" value="1"/>
</dbReference>
<dbReference type="SMART" id="SM00175">
    <property type="entry name" value="RAB"/>
    <property type="match status" value="1"/>
</dbReference>
<dbReference type="PRINTS" id="PR00449">
    <property type="entry name" value="RASTRNSFRMNG"/>
</dbReference>
<dbReference type="Pfam" id="PF00071">
    <property type="entry name" value="Ras"/>
    <property type="match status" value="1"/>
</dbReference>
<dbReference type="FunFam" id="3.40.50.300:FF:001179">
    <property type="entry name" value="Rho family GTPase"/>
    <property type="match status" value="1"/>
</dbReference>
<evidence type="ECO:0000256" key="3">
    <source>
        <dbReference type="ARBA" id="ARBA00023134"/>
    </source>
</evidence>